<protein>
    <recommendedName>
        <fullName evidence="9">Rad21/Rec8-like protein N-terminal domain-containing protein</fullName>
    </recommendedName>
</protein>
<dbReference type="InterPro" id="IPR023093">
    <property type="entry name" value="ScpA-like_C"/>
</dbReference>
<dbReference type="GO" id="GO:0030892">
    <property type="term" value="C:mitotic cohesin complex"/>
    <property type="evidence" value="ECO:0007669"/>
    <property type="project" value="TreeGrafter"/>
</dbReference>
<evidence type="ECO:0000256" key="1">
    <source>
        <dbReference type="ARBA" id="ARBA00004123"/>
    </source>
</evidence>
<dbReference type="GO" id="GO:0007064">
    <property type="term" value="P:mitotic sister chromatid cohesion"/>
    <property type="evidence" value="ECO:0007669"/>
    <property type="project" value="TreeGrafter"/>
</dbReference>
<evidence type="ECO:0000256" key="4">
    <source>
        <dbReference type="SAM" id="Phobius"/>
    </source>
</evidence>
<dbReference type="GO" id="GO:0005634">
    <property type="term" value="C:nucleus"/>
    <property type="evidence" value="ECO:0007669"/>
    <property type="project" value="UniProtKB-SubCell"/>
</dbReference>
<feature type="region of interest" description="Disordered" evidence="3">
    <location>
        <begin position="498"/>
        <end position="524"/>
    </location>
</feature>
<comment type="subcellular location">
    <subcellularLocation>
        <location evidence="1">Nucleus</location>
    </subcellularLocation>
</comment>
<feature type="transmembrane region" description="Helical" evidence="4">
    <location>
        <begin position="814"/>
        <end position="838"/>
    </location>
</feature>
<dbReference type="PANTHER" id="PTHR12585">
    <property type="entry name" value="SCC1 / RAD21 FAMILY MEMBER"/>
    <property type="match status" value="1"/>
</dbReference>
<dbReference type="OrthoDB" id="10071381at2759"/>
<dbReference type="GO" id="GO:0005778">
    <property type="term" value="C:peroxisomal membrane"/>
    <property type="evidence" value="ECO:0007669"/>
    <property type="project" value="UniProtKB-ARBA"/>
</dbReference>
<keyword evidence="2" id="KW-0539">Nucleus</keyword>
<dbReference type="InterPro" id="IPR039781">
    <property type="entry name" value="Rad21/Rec8-like"/>
</dbReference>
<feature type="domain" description="Rad21/Rec8-like protein N-terminal" evidence="5">
    <location>
        <begin position="1"/>
        <end position="92"/>
    </location>
</feature>
<dbReference type="Pfam" id="PF06398">
    <property type="entry name" value="Pex24p"/>
    <property type="match status" value="1"/>
</dbReference>
<dbReference type="Pfam" id="PF04825">
    <property type="entry name" value="Rad21_Rec8_N"/>
    <property type="match status" value="1"/>
</dbReference>
<feature type="transmembrane region" description="Helical" evidence="4">
    <location>
        <begin position="912"/>
        <end position="932"/>
    </location>
</feature>
<evidence type="ECO:0000256" key="2">
    <source>
        <dbReference type="ARBA" id="ARBA00023242"/>
    </source>
</evidence>
<gene>
    <name evidence="7" type="ORF">O181_053873</name>
</gene>
<feature type="region of interest" description="Disordered" evidence="3">
    <location>
        <begin position="227"/>
        <end position="276"/>
    </location>
</feature>
<keyword evidence="4" id="KW-1133">Transmembrane helix</keyword>
<evidence type="ECO:0000313" key="8">
    <source>
        <dbReference type="Proteomes" id="UP000765509"/>
    </source>
</evidence>
<proteinExistence type="predicted"/>
<dbReference type="Gene3D" id="1.10.10.580">
    <property type="entry name" value="Structural maintenance of chromosome 1. Chain E"/>
    <property type="match status" value="1"/>
</dbReference>
<dbReference type="Proteomes" id="UP000765509">
    <property type="component" value="Unassembled WGS sequence"/>
</dbReference>
<evidence type="ECO:0000259" key="6">
    <source>
        <dbReference type="Pfam" id="PF06398"/>
    </source>
</evidence>
<dbReference type="AlphaFoldDB" id="A0A9Q3E568"/>
<dbReference type="GO" id="GO:0007031">
    <property type="term" value="P:peroxisome organization"/>
    <property type="evidence" value="ECO:0007669"/>
    <property type="project" value="UniProtKB-ARBA"/>
</dbReference>
<name>A0A9Q3E568_9BASI</name>
<keyword evidence="4" id="KW-0472">Membrane</keyword>
<reference evidence="7" key="1">
    <citation type="submission" date="2021-03" db="EMBL/GenBank/DDBJ databases">
        <title>Draft genome sequence of rust myrtle Austropuccinia psidii MF-1, a brazilian biotype.</title>
        <authorList>
            <person name="Quecine M.C."/>
            <person name="Pachon D.M.R."/>
            <person name="Bonatelli M.L."/>
            <person name="Correr F.H."/>
            <person name="Franceschini L.M."/>
            <person name="Leite T.F."/>
            <person name="Margarido G.R.A."/>
            <person name="Almeida C.A."/>
            <person name="Ferrarezi J.A."/>
            <person name="Labate C.A."/>
        </authorList>
    </citation>
    <scope>NUCLEOTIDE SEQUENCE</scope>
    <source>
        <strain evidence="7">MF-1</strain>
    </source>
</reference>
<accession>A0A9Q3E568</accession>
<dbReference type="EMBL" id="AVOT02023853">
    <property type="protein sequence ID" value="MBW0514158.1"/>
    <property type="molecule type" value="Genomic_DNA"/>
</dbReference>
<dbReference type="InterPro" id="IPR006910">
    <property type="entry name" value="Rad21_Rec8_N"/>
</dbReference>
<dbReference type="PANTHER" id="PTHR12585:SF69">
    <property type="entry name" value="FI11703P"/>
    <property type="match status" value="1"/>
</dbReference>
<evidence type="ECO:0008006" key="9">
    <source>
        <dbReference type="Google" id="ProtNLM"/>
    </source>
</evidence>
<feature type="domain" description="TECPR1-like DysF" evidence="6">
    <location>
        <begin position="769"/>
        <end position="953"/>
    </location>
</feature>
<sequence>MLSKRGPLARVWLAAHVERKVSKAQTLQTSIPTTVTVILEPASTTLSAPPLALRLSGQLLLGIARIYSKQAKYLLEDCNEASDKIRAAFRSDVLQAMVHDTIGDDHLFMQSNLNAPNRDAINLRTAAHRKLFEFELEFGDGLGYGLGDGWEDIDQLTGDNDMIIPSSTRRSRIDADVGEITLAEHQAAIQVGERSDLGLDDLAQEDVGLMGDGDGFDLGLDVEGLDSEIKQPKKQRQPRGSSVADDTIEMEIGRDAPGTADRRSARESLPAPFGDVTMEKTFDISSAAGDISFGIETGEPGFEPTRIGSDLGEGLAVGPEFELGLGQPIDLGLGGDNQDVMMDQPAPPEGEDGQATPRATTPAPNPLLEHLDVTPRTSHHLAPNLHSPADPSAGVDVPAPKRKKKHQLVDRVTELEPVDHLSSSLSTVPNLPTNLPQSRFLPKDRYQLQHYRLSLDPSQHEFLPKLLEVNGQKWLMAAPAGLCKELQELFRFPAKASASSAQRGTKRARTELEAEEIESEHGRRAPSVLAEGLDFSRNENPDETFDLGDVTRGEEAGGIFGEDDGFQFELQPELDIPGESPARKKARSSSTDQLEVTPEIRRVRAEGEFSKLDIFDEPGDSQTLSQAVEVLESTGTVGERTKWSKNTIKALKVLKDEFNEIPNGVIKFKQTSQSANRKATSAFFFELLVLSTRNCLKPRSSSAGDLSTSTNRVDIVGWPISRLSSIRSKWTKLTVLKRLANRAARKNQLSRILEIHQLICWSLTNGKPPLSVQIITLNFKNFVSKSGPLFKLQNAVEDIFVWRNPPKTIACACLWAWLSIYPVFFLLIPNLIIIWILLSTHSQRYPHGMANDPKVDALSGKDVSDEPIEGSPDYISNMHHIQNLMGDISAGSDFVKSNILCYLDWSDPHHSLIILHLAVLSSIPLVLFGPMIPWRFVMLFGGESIFLATHPWTQAWIEQFKLNLEETLIHQQA</sequence>
<dbReference type="InterPro" id="IPR010482">
    <property type="entry name" value="TECPR1-like_DysF"/>
</dbReference>
<dbReference type="GO" id="GO:1990414">
    <property type="term" value="P:replication-born double-strand break repair via sister chromatid exchange"/>
    <property type="evidence" value="ECO:0007669"/>
    <property type="project" value="TreeGrafter"/>
</dbReference>
<keyword evidence="4" id="KW-0812">Transmembrane</keyword>
<keyword evidence="8" id="KW-1185">Reference proteome</keyword>
<comment type="caution">
    <text evidence="7">The sequence shown here is derived from an EMBL/GenBank/DDBJ whole genome shotgun (WGS) entry which is preliminary data.</text>
</comment>
<organism evidence="7 8">
    <name type="scientific">Austropuccinia psidii MF-1</name>
    <dbReference type="NCBI Taxonomy" id="1389203"/>
    <lineage>
        <taxon>Eukaryota</taxon>
        <taxon>Fungi</taxon>
        <taxon>Dikarya</taxon>
        <taxon>Basidiomycota</taxon>
        <taxon>Pucciniomycotina</taxon>
        <taxon>Pucciniomycetes</taxon>
        <taxon>Pucciniales</taxon>
        <taxon>Sphaerophragmiaceae</taxon>
        <taxon>Austropuccinia</taxon>
    </lineage>
</organism>
<evidence type="ECO:0000313" key="7">
    <source>
        <dbReference type="EMBL" id="MBW0514158.1"/>
    </source>
</evidence>
<feature type="region of interest" description="Disordered" evidence="3">
    <location>
        <begin position="327"/>
        <end position="409"/>
    </location>
</feature>
<dbReference type="GO" id="GO:0003682">
    <property type="term" value="F:chromatin binding"/>
    <property type="evidence" value="ECO:0007669"/>
    <property type="project" value="TreeGrafter"/>
</dbReference>
<evidence type="ECO:0000259" key="5">
    <source>
        <dbReference type="Pfam" id="PF04825"/>
    </source>
</evidence>
<feature type="region of interest" description="Disordered" evidence="3">
    <location>
        <begin position="294"/>
        <end position="313"/>
    </location>
</feature>
<evidence type="ECO:0000256" key="3">
    <source>
        <dbReference type="SAM" id="MobiDB-lite"/>
    </source>
</evidence>
<feature type="region of interest" description="Disordered" evidence="3">
    <location>
        <begin position="575"/>
        <end position="595"/>
    </location>
</feature>